<dbReference type="EMBL" id="LXQA010513132">
    <property type="protein sequence ID" value="MCI56491.1"/>
    <property type="molecule type" value="Genomic_DNA"/>
</dbReference>
<proteinExistence type="predicted"/>
<name>A0A392T5W7_9FABA</name>
<protein>
    <submittedName>
        <fullName evidence="2">Uncharacterized protein</fullName>
    </submittedName>
</protein>
<keyword evidence="3" id="KW-1185">Reference proteome</keyword>
<reference evidence="2 3" key="1">
    <citation type="journal article" date="2018" name="Front. Plant Sci.">
        <title>Red Clover (Trifolium pratense) and Zigzag Clover (T. medium) - A Picture of Genomic Similarities and Differences.</title>
        <authorList>
            <person name="Dluhosova J."/>
            <person name="Istvanek J."/>
            <person name="Nedelnik J."/>
            <person name="Repkova J."/>
        </authorList>
    </citation>
    <scope>NUCLEOTIDE SEQUENCE [LARGE SCALE GENOMIC DNA]</scope>
    <source>
        <strain evidence="3">cv. 10/8</strain>
        <tissue evidence="2">Leaf</tissue>
    </source>
</reference>
<feature type="region of interest" description="Disordered" evidence="1">
    <location>
        <begin position="1"/>
        <end position="23"/>
    </location>
</feature>
<evidence type="ECO:0000256" key="1">
    <source>
        <dbReference type="SAM" id="MobiDB-lite"/>
    </source>
</evidence>
<accession>A0A392T5W7</accession>
<dbReference type="Proteomes" id="UP000265520">
    <property type="component" value="Unassembled WGS sequence"/>
</dbReference>
<comment type="caution">
    <text evidence="2">The sequence shown here is derived from an EMBL/GenBank/DDBJ whole genome shotgun (WGS) entry which is preliminary data.</text>
</comment>
<organism evidence="2 3">
    <name type="scientific">Trifolium medium</name>
    <dbReference type="NCBI Taxonomy" id="97028"/>
    <lineage>
        <taxon>Eukaryota</taxon>
        <taxon>Viridiplantae</taxon>
        <taxon>Streptophyta</taxon>
        <taxon>Embryophyta</taxon>
        <taxon>Tracheophyta</taxon>
        <taxon>Spermatophyta</taxon>
        <taxon>Magnoliopsida</taxon>
        <taxon>eudicotyledons</taxon>
        <taxon>Gunneridae</taxon>
        <taxon>Pentapetalae</taxon>
        <taxon>rosids</taxon>
        <taxon>fabids</taxon>
        <taxon>Fabales</taxon>
        <taxon>Fabaceae</taxon>
        <taxon>Papilionoideae</taxon>
        <taxon>50 kb inversion clade</taxon>
        <taxon>NPAAA clade</taxon>
        <taxon>Hologalegina</taxon>
        <taxon>IRL clade</taxon>
        <taxon>Trifolieae</taxon>
        <taxon>Trifolium</taxon>
    </lineage>
</organism>
<sequence length="56" mass="6309">MKGWLTVAGRRKPPLATGDPPRVTGKLPSTAVWPELRRACCRWSVVDHRVDHRPPP</sequence>
<evidence type="ECO:0000313" key="3">
    <source>
        <dbReference type="Proteomes" id="UP000265520"/>
    </source>
</evidence>
<dbReference type="AlphaFoldDB" id="A0A392T5W7"/>
<evidence type="ECO:0000313" key="2">
    <source>
        <dbReference type="EMBL" id="MCI56491.1"/>
    </source>
</evidence>